<reference evidence="3 4" key="1">
    <citation type="journal article" date="2011" name="Proc. Natl. Acad. Sci. U.S.A.">
        <title>Evolutionary erosion of yeast sex chromosomes by mating-type switching accidents.</title>
        <authorList>
            <person name="Gordon J.L."/>
            <person name="Armisen D."/>
            <person name="Proux-Wera E."/>
            <person name="Oheigeartaigh S.S."/>
            <person name="Byrne K.P."/>
            <person name="Wolfe K.H."/>
        </authorList>
    </citation>
    <scope>NUCLEOTIDE SEQUENCE [LARGE SCALE GENOMIC DNA]</scope>
    <source>
        <strain evidence="4">ATCC 22294 / BCRC 22015 / CBS 2517 / CECT 1963 / NBRC 1671 / NRRL Y-8276</strain>
    </source>
</reference>
<dbReference type="EMBL" id="HE650822">
    <property type="protein sequence ID" value="CCF56413.1"/>
    <property type="molecule type" value="Genomic_DNA"/>
</dbReference>
<sequence length="426" mass="48884">MDMTHDGSPSNEVDNNGPLSNTAQNRDNQSNDNDSDGHVETDLNAYSFFPTTVPPFVLESNFVKTKMNVNDEHASMFNKDHTWSEFAHNVGSNVAYTNSQRLDTSRDPYLSRITTNTSISTYNTLEKTKIKKEILNDLNSEWGGQDRLDGVFDSYIKGDYKMNDENERNEYSRFINKIKKYYYGNIRQRSDLEENLEAVTSTTSTSTERRVRNNGHNSNQPDWIVDLNSERKNGVRSRKKNEEMETKIEHLLLDNHYLPLFLRCMIIILCVVSLALAVRIFQNSDSQITEIESSIAQQPSTIMAICVNSVAVFYTIYIAHDEFSGKPIGLRNPVKKLKLIMLDLLFIIFASANLALAFNTRYDKQWVCASPTSDSKYPRISYICRKQKALSAFLFVLLFMWILIFTVSIIRVVEKVSSANTRNERD</sequence>
<gene>
    <name evidence="3" type="primary">KAFR0B01140</name>
    <name evidence="3" type="ORF">KAFR_0B01140</name>
</gene>
<dbReference type="InterPro" id="IPR037737">
    <property type="entry name" value="Srf1"/>
</dbReference>
<dbReference type="HOGENOM" id="CLU_027163_1_1_1"/>
<keyword evidence="2" id="KW-0812">Transmembrane</keyword>
<feature type="region of interest" description="Disordered" evidence="1">
    <location>
        <begin position="1"/>
        <end position="41"/>
    </location>
</feature>
<keyword evidence="4" id="KW-1185">Reference proteome</keyword>
<keyword evidence="2" id="KW-1133">Transmembrane helix</keyword>
<feature type="transmembrane region" description="Helical" evidence="2">
    <location>
        <begin position="302"/>
        <end position="319"/>
    </location>
</feature>
<dbReference type="RefSeq" id="XP_003955548.1">
    <property type="nucleotide sequence ID" value="XM_003955499.1"/>
</dbReference>
<dbReference type="GO" id="GO:0000324">
    <property type="term" value="C:fungal-type vacuole"/>
    <property type="evidence" value="ECO:0007669"/>
    <property type="project" value="TreeGrafter"/>
</dbReference>
<feature type="transmembrane region" description="Helical" evidence="2">
    <location>
        <begin position="389"/>
        <end position="413"/>
    </location>
</feature>
<dbReference type="KEGG" id="kaf:KAFR_0B01140"/>
<feature type="transmembrane region" description="Helical" evidence="2">
    <location>
        <begin position="260"/>
        <end position="281"/>
    </location>
</feature>
<name>H2APW3_KAZAF</name>
<feature type="compositionally biased region" description="Polar residues" evidence="1">
    <location>
        <begin position="7"/>
        <end position="23"/>
    </location>
</feature>
<dbReference type="FunCoup" id="H2APW3">
    <property type="interactions" value="33"/>
</dbReference>
<feature type="transmembrane region" description="Helical" evidence="2">
    <location>
        <begin position="339"/>
        <end position="358"/>
    </location>
</feature>
<dbReference type="InParanoid" id="H2APW3"/>
<dbReference type="Proteomes" id="UP000005220">
    <property type="component" value="Chromosome 2"/>
</dbReference>
<feature type="region of interest" description="Disordered" evidence="1">
    <location>
        <begin position="199"/>
        <end position="219"/>
    </location>
</feature>
<evidence type="ECO:0000313" key="4">
    <source>
        <dbReference type="Proteomes" id="UP000005220"/>
    </source>
</evidence>
<accession>H2APW3</accession>
<dbReference type="OrthoDB" id="2589563at2759"/>
<dbReference type="AlphaFoldDB" id="H2APW3"/>
<dbReference type="GeneID" id="13882638"/>
<proteinExistence type="predicted"/>
<dbReference type="eggNOG" id="ENOG502QPXG">
    <property type="taxonomic scope" value="Eukaryota"/>
</dbReference>
<evidence type="ECO:0000256" key="2">
    <source>
        <dbReference type="SAM" id="Phobius"/>
    </source>
</evidence>
<dbReference type="PANTHER" id="PTHR36819">
    <property type="entry name" value="REGULATOR OF PHOSPHOLIPASE D SRF1"/>
    <property type="match status" value="1"/>
</dbReference>
<dbReference type="PANTHER" id="PTHR36819:SF1">
    <property type="entry name" value="REGULATOR OF PHOSPHOLIPASE D SRF1"/>
    <property type="match status" value="1"/>
</dbReference>
<keyword evidence="2" id="KW-0472">Membrane</keyword>
<protein>
    <submittedName>
        <fullName evidence="3">Uncharacterized protein</fullName>
    </submittedName>
</protein>
<organism evidence="3 4">
    <name type="scientific">Kazachstania africana (strain ATCC 22294 / BCRC 22015 / CBS 2517 / CECT 1963 / NBRC 1671 / NRRL Y-8276)</name>
    <name type="common">Yeast</name>
    <name type="synonym">Kluyveromyces africanus</name>
    <dbReference type="NCBI Taxonomy" id="1071382"/>
    <lineage>
        <taxon>Eukaryota</taxon>
        <taxon>Fungi</taxon>
        <taxon>Dikarya</taxon>
        <taxon>Ascomycota</taxon>
        <taxon>Saccharomycotina</taxon>
        <taxon>Saccharomycetes</taxon>
        <taxon>Saccharomycetales</taxon>
        <taxon>Saccharomycetaceae</taxon>
        <taxon>Kazachstania</taxon>
    </lineage>
</organism>
<evidence type="ECO:0000256" key="1">
    <source>
        <dbReference type="SAM" id="MobiDB-lite"/>
    </source>
</evidence>
<dbReference type="GO" id="GO:0071944">
    <property type="term" value="C:cell periphery"/>
    <property type="evidence" value="ECO:0007669"/>
    <property type="project" value="TreeGrafter"/>
</dbReference>
<evidence type="ECO:0000313" key="3">
    <source>
        <dbReference type="EMBL" id="CCF56413.1"/>
    </source>
</evidence>